<dbReference type="EMBL" id="FUZU01000001">
    <property type="protein sequence ID" value="SKC44878.1"/>
    <property type="molecule type" value="Genomic_DNA"/>
</dbReference>
<evidence type="ECO:0000313" key="1">
    <source>
        <dbReference type="EMBL" id="SKC44878.1"/>
    </source>
</evidence>
<proteinExistence type="predicted"/>
<evidence type="ECO:0000313" key="2">
    <source>
        <dbReference type="Proteomes" id="UP000190961"/>
    </source>
</evidence>
<dbReference type="AlphaFoldDB" id="A0A1T5J0Z6"/>
<name>A0A1T5J0Z6_9BACT</name>
<accession>A0A1T5J0Z6</accession>
<gene>
    <name evidence="1" type="ORF">SAMN05660236_0609</name>
</gene>
<dbReference type="Proteomes" id="UP000190961">
    <property type="component" value="Unassembled WGS sequence"/>
</dbReference>
<organism evidence="1 2">
    <name type="scientific">Ohtaekwangia koreensis</name>
    <dbReference type="NCBI Taxonomy" id="688867"/>
    <lineage>
        <taxon>Bacteria</taxon>
        <taxon>Pseudomonadati</taxon>
        <taxon>Bacteroidota</taxon>
        <taxon>Cytophagia</taxon>
        <taxon>Cytophagales</taxon>
        <taxon>Fulvivirgaceae</taxon>
        <taxon>Ohtaekwangia</taxon>
    </lineage>
</organism>
<dbReference type="STRING" id="688867.SAMN05660236_0609"/>
<reference evidence="1 2" key="1">
    <citation type="submission" date="2017-02" db="EMBL/GenBank/DDBJ databases">
        <authorList>
            <person name="Peterson S.W."/>
        </authorList>
    </citation>
    <scope>NUCLEOTIDE SEQUENCE [LARGE SCALE GENOMIC DNA]</scope>
    <source>
        <strain evidence="1 2">DSM 25262</strain>
    </source>
</reference>
<protein>
    <submittedName>
        <fullName evidence="1">Uncharacterized protein</fullName>
    </submittedName>
</protein>
<sequence length="64" mass="7522">MKDRNCYKKRKPPFARRPSNQKAVLKKVCYAYINKILHAFVTLYLDYFCSSILKALGDFDTEIS</sequence>
<keyword evidence="2" id="KW-1185">Reference proteome</keyword>